<dbReference type="PANTHER" id="PTHR22916:SF3">
    <property type="entry name" value="UDP-GLCNAC:BETAGAL BETA-1,3-N-ACETYLGLUCOSAMINYLTRANSFERASE-LIKE PROTEIN 1"/>
    <property type="match status" value="1"/>
</dbReference>
<gene>
    <name evidence="2" type="ORF">ACFOSX_08640</name>
</gene>
<evidence type="ECO:0000259" key="1">
    <source>
        <dbReference type="Pfam" id="PF00535"/>
    </source>
</evidence>
<dbReference type="InterPro" id="IPR029044">
    <property type="entry name" value="Nucleotide-diphossugar_trans"/>
</dbReference>
<dbReference type="Pfam" id="PF00535">
    <property type="entry name" value="Glycos_transf_2"/>
    <property type="match status" value="1"/>
</dbReference>
<protein>
    <submittedName>
        <fullName evidence="2">Glycosyltransferase family 2 protein</fullName>
    </submittedName>
</protein>
<evidence type="ECO:0000313" key="3">
    <source>
        <dbReference type="Proteomes" id="UP001595812"/>
    </source>
</evidence>
<dbReference type="SUPFAM" id="SSF53448">
    <property type="entry name" value="Nucleotide-diphospho-sugar transferases"/>
    <property type="match status" value="1"/>
</dbReference>
<organism evidence="2 3">
    <name type="scientific">Winogradskyella maritima</name>
    <dbReference type="NCBI Taxonomy" id="1517766"/>
    <lineage>
        <taxon>Bacteria</taxon>
        <taxon>Pseudomonadati</taxon>
        <taxon>Bacteroidota</taxon>
        <taxon>Flavobacteriia</taxon>
        <taxon>Flavobacteriales</taxon>
        <taxon>Flavobacteriaceae</taxon>
        <taxon>Winogradskyella</taxon>
    </lineage>
</organism>
<reference evidence="3" key="1">
    <citation type="journal article" date="2019" name="Int. J. Syst. Evol. Microbiol.">
        <title>The Global Catalogue of Microorganisms (GCM) 10K type strain sequencing project: providing services to taxonomists for standard genome sequencing and annotation.</title>
        <authorList>
            <consortium name="The Broad Institute Genomics Platform"/>
            <consortium name="The Broad Institute Genome Sequencing Center for Infectious Disease"/>
            <person name="Wu L."/>
            <person name="Ma J."/>
        </authorList>
    </citation>
    <scope>NUCLEOTIDE SEQUENCE [LARGE SCALE GENOMIC DNA]</scope>
    <source>
        <strain evidence="3">CECT 8979</strain>
    </source>
</reference>
<accession>A0ABV8AKI7</accession>
<sequence length="295" mass="34498">MRTDKYPLVSICIPTYNGANFIEEAIKSVLNQSYKNIEIIVSDDNSSDATLSIIKHCLSESKIKLNIHQHNPMGIGANWNNCVRKANGEFIKFLFQDDVLTNNCLEEMVNKIILSESIGLVYSRRAIIGKKKNKDYIDFVSVYGNLHNYWGELNVVEGIHSGKLYLKDSQFLNAPKNKIGEPTSVLLRRSCFDKIGYFNEDLKQALDCEFWYRLMPYYDIGFVDKILSKFRYHNMQASQVNKQNKINETEYLYKSYYRMLMPYLNAKCRWKLMKLYHPIWSTLVKIKNIIYANRA</sequence>
<dbReference type="EMBL" id="JBHSAT010000004">
    <property type="protein sequence ID" value="MFC3877296.1"/>
    <property type="molecule type" value="Genomic_DNA"/>
</dbReference>
<comment type="caution">
    <text evidence="2">The sequence shown here is derived from an EMBL/GenBank/DDBJ whole genome shotgun (WGS) entry which is preliminary data.</text>
</comment>
<dbReference type="InterPro" id="IPR001173">
    <property type="entry name" value="Glyco_trans_2-like"/>
</dbReference>
<keyword evidence="3" id="KW-1185">Reference proteome</keyword>
<feature type="domain" description="Glycosyltransferase 2-like" evidence="1">
    <location>
        <begin position="10"/>
        <end position="193"/>
    </location>
</feature>
<proteinExistence type="predicted"/>
<dbReference type="RefSeq" id="WP_386099309.1">
    <property type="nucleotide sequence ID" value="NZ_JBHSAT010000004.1"/>
</dbReference>
<evidence type="ECO:0000313" key="2">
    <source>
        <dbReference type="EMBL" id="MFC3877296.1"/>
    </source>
</evidence>
<dbReference type="Gene3D" id="3.90.550.10">
    <property type="entry name" value="Spore Coat Polysaccharide Biosynthesis Protein SpsA, Chain A"/>
    <property type="match status" value="1"/>
</dbReference>
<name>A0ABV8AKI7_9FLAO</name>
<dbReference type="Proteomes" id="UP001595812">
    <property type="component" value="Unassembled WGS sequence"/>
</dbReference>
<dbReference type="PANTHER" id="PTHR22916">
    <property type="entry name" value="GLYCOSYLTRANSFERASE"/>
    <property type="match status" value="1"/>
</dbReference>